<name>A0A4R1EZY5_9GAMM</name>
<dbReference type="Proteomes" id="UP000294887">
    <property type="component" value="Unassembled WGS sequence"/>
</dbReference>
<evidence type="ECO:0000313" key="2">
    <source>
        <dbReference type="Proteomes" id="UP000294887"/>
    </source>
</evidence>
<evidence type="ECO:0000313" key="1">
    <source>
        <dbReference type="EMBL" id="TCJ87486.1"/>
    </source>
</evidence>
<proteinExistence type="predicted"/>
<accession>A0A4R1EZY5</accession>
<dbReference type="SUPFAM" id="SSF63829">
    <property type="entry name" value="Calcium-dependent phosphotriesterase"/>
    <property type="match status" value="1"/>
</dbReference>
<sequence>MRPYWTNTHLFIKGAARFNDLVYFAVNQKDLEAIDIQHSIFIAWDRGEWFQEEHVNWNCIGMCVVQKPLDKLISISEEGDIWTYVGGKKTTENILPEPKSIRNICTIEGYAYACGMNRQVFKRVGEDQWDIMHATLSDNESNKGFEDIDGFSQFDIYAVGWGGEIWNYNGSKWIQADSPTNLILTCVLCAPDGNVYIGGRQGTIIKGKGNQWDLINIEDFTKDIWDFTFFEGKVYFSTMNALYILDESGVSAVDFEDDFPLTCYQLTQAEDTLWSIGTSDVFSFNGNIWTRIE</sequence>
<reference evidence="1 2" key="1">
    <citation type="submission" date="2019-03" db="EMBL/GenBank/DDBJ databases">
        <title>Genomic Encyclopedia of Type Strains, Phase IV (KMG-IV): sequencing the most valuable type-strain genomes for metagenomic binning, comparative biology and taxonomic classification.</title>
        <authorList>
            <person name="Goeker M."/>
        </authorList>
    </citation>
    <scope>NUCLEOTIDE SEQUENCE [LARGE SCALE GENOMIC DNA]</scope>
    <source>
        <strain evidence="1 2">DSM 24830</strain>
    </source>
</reference>
<dbReference type="EMBL" id="SMFQ01000003">
    <property type="protein sequence ID" value="TCJ87486.1"/>
    <property type="molecule type" value="Genomic_DNA"/>
</dbReference>
<organism evidence="1 2">
    <name type="scientific">Cocleimonas flava</name>
    <dbReference type="NCBI Taxonomy" id="634765"/>
    <lineage>
        <taxon>Bacteria</taxon>
        <taxon>Pseudomonadati</taxon>
        <taxon>Pseudomonadota</taxon>
        <taxon>Gammaproteobacteria</taxon>
        <taxon>Thiotrichales</taxon>
        <taxon>Thiotrichaceae</taxon>
        <taxon>Cocleimonas</taxon>
    </lineage>
</organism>
<protein>
    <submittedName>
        <fullName evidence="1">Uncharacterized protein</fullName>
    </submittedName>
</protein>
<keyword evidence="2" id="KW-1185">Reference proteome</keyword>
<dbReference type="AlphaFoldDB" id="A0A4R1EZY5"/>
<gene>
    <name evidence="1" type="ORF">EV695_1996</name>
</gene>
<comment type="caution">
    <text evidence="1">The sequence shown here is derived from an EMBL/GenBank/DDBJ whole genome shotgun (WGS) entry which is preliminary data.</text>
</comment>
<dbReference type="OrthoDB" id="6829668at2"/>